<protein>
    <submittedName>
        <fullName evidence="1">Uncharacterized protein</fullName>
    </submittedName>
</protein>
<proteinExistence type="predicted"/>
<name>A0A9W7BCQ2_9STRA</name>
<sequence length="158" mass="17506">MPLTTFITPIINSPDLIDAYHVIVEHNTADQLELGSFQIDDFIKLNPTKGSSLKSLLIEASMSPSDFPELTSYTRGSPISSSMSLIKVSTPGTSSGDKIYLEVCNESEGECTFNWLLNNSDRKWYGTNGKPDNWNEGTFIDNSSDIQTLIKSYETKVP</sequence>
<organism evidence="1 2">
    <name type="scientific">Triparma strigata</name>
    <dbReference type="NCBI Taxonomy" id="1606541"/>
    <lineage>
        <taxon>Eukaryota</taxon>
        <taxon>Sar</taxon>
        <taxon>Stramenopiles</taxon>
        <taxon>Ochrophyta</taxon>
        <taxon>Bolidophyceae</taxon>
        <taxon>Parmales</taxon>
        <taxon>Triparmaceae</taxon>
        <taxon>Triparma</taxon>
    </lineage>
</organism>
<keyword evidence="2" id="KW-1185">Reference proteome</keyword>
<comment type="caution">
    <text evidence="1">The sequence shown here is derived from an EMBL/GenBank/DDBJ whole genome shotgun (WGS) entry which is preliminary data.</text>
</comment>
<dbReference type="OrthoDB" id="10419476at2759"/>
<evidence type="ECO:0000313" key="2">
    <source>
        <dbReference type="Proteomes" id="UP001165085"/>
    </source>
</evidence>
<evidence type="ECO:0000313" key="1">
    <source>
        <dbReference type="EMBL" id="GMH85530.1"/>
    </source>
</evidence>
<dbReference type="Proteomes" id="UP001165085">
    <property type="component" value="Unassembled WGS sequence"/>
</dbReference>
<reference evidence="2" key="1">
    <citation type="journal article" date="2023" name="Commun. Biol.">
        <title>Genome analysis of Parmales, the sister group of diatoms, reveals the evolutionary specialization of diatoms from phago-mixotrophs to photoautotrophs.</title>
        <authorList>
            <person name="Ban H."/>
            <person name="Sato S."/>
            <person name="Yoshikawa S."/>
            <person name="Yamada K."/>
            <person name="Nakamura Y."/>
            <person name="Ichinomiya M."/>
            <person name="Sato N."/>
            <person name="Blanc-Mathieu R."/>
            <person name="Endo H."/>
            <person name="Kuwata A."/>
            <person name="Ogata H."/>
        </authorList>
    </citation>
    <scope>NUCLEOTIDE SEQUENCE [LARGE SCALE GENOMIC DNA]</scope>
    <source>
        <strain evidence="2">NIES 3701</strain>
    </source>
</reference>
<dbReference type="AlphaFoldDB" id="A0A9W7BCQ2"/>
<accession>A0A9W7BCQ2</accession>
<dbReference type="EMBL" id="BRXY01000304">
    <property type="protein sequence ID" value="GMH85530.1"/>
    <property type="molecule type" value="Genomic_DNA"/>
</dbReference>
<gene>
    <name evidence="1" type="ORF">TrST_g10505</name>
</gene>